<feature type="transmembrane region" description="Helical" evidence="1">
    <location>
        <begin position="163"/>
        <end position="184"/>
    </location>
</feature>
<keyword evidence="1" id="KW-0472">Membrane</keyword>
<evidence type="ECO:0000313" key="3">
    <source>
        <dbReference type="Proteomes" id="UP000807825"/>
    </source>
</evidence>
<keyword evidence="1" id="KW-1133">Transmembrane helix</keyword>
<feature type="transmembrane region" description="Helical" evidence="1">
    <location>
        <begin position="87"/>
        <end position="109"/>
    </location>
</feature>
<evidence type="ECO:0000256" key="1">
    <source>
        <dbReference type="SAM" id="Phobius"/>
    </source>
</evidence>
<reference evidence="2" key="1">
    <citation type="submission" date="2020-07" db="EMBL/GenBank/DDBJ databases">
        <title>Huge and variable diversity of episymbiotic CPR bacteria and DPANN archaea in groundwater ecosystems.</title>
        <authorList>
            <person name="He C.Y."/>
            <person name="Keren R."/>
            <person name="Whittaker M."/>
            <person name="Farag I.F."/>
            <person name="Doudna J."/>
            <person name="Cate J.H.D."/>
            <person name="Banfield J.F."/>
        </authorList>
    </citation>
    <scope>NUCLEOTIDE SEQUENCE</scope>
    <source>
        <strain evidence="2">NC_groundwater_1664_Pr3_B-0.1um_52_9</strain>
    </source>
</reference>
<dbReference type="Proteomes" id="UP000807825">
    <property type="component" value="Unassembled WGS sequence"/>
</dbReference>
<dbReference type="EMBL" id="JACRDE010000026">
    <property type="protein sequence ID" value="MBI5248004.1"/>
    <property type="molecule type" value="Genomic_DNA"/>
</dbReference>
<accession>A0A9D6UZP8</accession>
<feature type="transmembrane region" description="Helical" evidence="1">
    <location>
        <begin position="62"/>
        <end position="80"/>
    </location>
</feature>
<keyword evidence="1" id="KW-0812">Transmembrane</keyword>
<name>A0A9D6UZP8_9BACT</name>
<feature type="transmembrane region" description="Helical" evidence="1">
    <location>
        <begin position="196"/>
        <end position="217"/>
    </location>
</feature>
<dbReference type="AlphaFoldDB" id="A0A9D6UZP8"/>
<evidence type="ECO:0000313" key="2">
    <source>
        <dbReference type="EMBL" id="MBI5248004.1"/>
    </source>
</evidence>
<protein>
    <submittedName>
        <fullName evidence="2">Uncharacterized protein</fullName>
    </submittedName>
</protein>
<gene>
    <name evidence="2" type="ORF">HY912_00795</name>
</gene>
<sequence length="220" mass="24874">MKRVPAVVIWAVAFAYVESSLVEYLRALYYPVERGGFQFPILTLEQFQLMGDEHVRRLLIELGREASTLVMLAAVGIAAAENRREAWAHFMISFGVWDIFFYIWLKLFIDWPQGLMTWDLLFLVPLPWVSPVLCPVLVSLAMILAGLSVLYFERAGRPLEVSWTGWGLIAAGGSIVIASFCWDYKNIMAGGMPAPFNWPLFVAGFMLSGVTFLRVICRAR</sequence>
<organism evidence="2 3">
    <name type="scientific">Desulfomonile tiedjei</name>
    <dbReference type="NCBI Taxonomy" id="2358"/>
    <lineage>
        <taxon>Bacteria</taxon>
        <taxon>Pseudomonadati</taxon>
        <taxon>Thermodesulfobacteriota</taxon>
        <taxon>Desulfomonilia</taxon>
        <taxon>Desulfomonilales</taxon>
        <taxon>Desulfomonilaceae</taxon>
        <taxon>Desulfomonile</taxon>
    </lineage>
</organism>
<proteinExistence type="predicted"/>
<comment type="caution">
    <text evidence="2">The sequence shown here is derived from an EMBL/GenBank/DDBJ whole genome shotgun (WGS) entry which is preliminary data.</text>
</comment>
<feature type="transmembrane region" description="Helical" evidence="1">
    <location>
        <begin position="129"/>
        <end position="151"/>
    </location>
</feature>